<evidence type="ECO:0000313" key="1">
    <source>
        <dbReference type="EMBL" id="PIQ89078.1"/>
    </source>
</evidence>
<sequence>MKNAPDKKQNKDKSSNLSSRAEEFRFVDGLVKDIYFEFGIKIPRAKLLVEIVDALKRKGTTDKRAIREEIAQMFIEESGQ</sequence>
<reference evidence="1 2" key="1">
    <citation type="submission" date="2017-09" db="EMBL/GenBank/DDBJ databases">
        <title>Depth-based differentiation of microbial function through sediment-hosted aquifers and enrichment of novel symbionts in the deep terrestrial subsurface.</title>
        <authorList>
            <person name="Probst A.J."/>
            <person name="Ladd B."/>
            <person name="Jarett J.K."/>
            <person name="Geller-Mcgrath D.E."/>
            <person name="Sieber C.M."/>
            <person name="Emerson J.B."/>
            <person name="Anantharaman K."/>
            <person name="Thomas B.C."/>
            <person name="Malmstrom R."/>
            <person name="Stieglmeier M."/>
            <person name="Klingl A."/>
            <person name="Woyke T."/>
            <person name="Ryan C.M."/>
            <person name="Banfield J.F."/>
        </authorList>
    </citation>
    <scope>NUCLEOTIDE SEQUENCE [LARGE SCALE GENOMIC DNA]</scope>
    <source>
        <strain evidence="1">CG11_big_fil_rev_8_21_14_0_20_42_13</strain>
    </source>
</reference>
<dbReference type="AlphaFoldDB" id="A0A2H0LXE7"/>
<evidence type="ECO:0000313" key="2">
    <source>
        <dbReference type="Proteomes" id="UP000229641"/>
    </source>
</evidence>
<comment type="caution">
    <text evidence="1">The sequence shown here is derived from an EMBL/GenBank/DDBJ whole genome shotgun (WGS) entry which is preliminary data.</text>
</comment>
<dbReference type="Proteomes" id="UP000229641">
    <property type="component" value="Unassembled WGS sequence"/>
</dbReference>
<gene>
    <name evidence="1" type="ORF">COV72_04950</name>
</gene>
<organism evidence="1 2">
    <name type="scientific">Candidatus Ghiorseimicrobium undicola</name>
    <dbReference type="NCBI Taxonomy" id="1974746"/>
    <lineage>
        <taxon>Bacteria</taxon>
        <taxon>Pseudomonadati</taxon>
        <taxon>Candidatus Omnitrophota</taxon>
        <taxon>Candidatus Ghiorseimicrobium</taxon>
    </lineage>
</organism>
<name>A0A2H0LXE7_9BACT</name>
<dbReference type="EMBL" id="PCWA01000074">
    <property type="protein sequence ID" value="PIQ89078.1"/>
    <property type="molecule type" value="Genomic_DNA"/>
</dbReference>
<accession>A0A2H0LXE7</accession>
<protein>
    <submittedName>
        <fullName evidence="1">Uncharacterized protein</fullName>
    </submittedName>
</protein>
<proteinExistence type="predicted"/>